<dbReference type="Proteomes" id="UP000887013">
    <property type="component" value="Unassembled WGS sequence"/>
</dbReference>
<comment type="caution">
    <text evidence="2">The sequence shown here is derived from an EMBL/GenBank/DDBJ whole genome shotgun (WGS) entry which is preliminary data.</text>
</comment>
<sequence length="123" mass="14260">FLLFYLRRKLPVRFARTLWDKIWLEKVPPTLFQIPHLVRERARAPLRWRAREQEAGGGKAQCREPRRETASPQSLRPTAMKDSVPSIVDQKGDTKVLPDDEDPWALGPTDLSEQGPRWAGEYL</sequence>
<keyword evidence="3" id="KW-1185">Reference proteome</keyword>
<evidence type="ECO:0000313" key="3">
    <source>
        <dbReference type="Proteomes" id="UP000887013"/>
    </source>
</evidence>
<dbReference type="OrthoDB" id="10605242at2759"/>
<dbReference type="EMBL" id="BMAW01096935">
    <property type="protein sequence ID" value="GFS77094.1"/>
    <property type="molecule type" value="Genomic_DNA"/>
</dbReference>
<evidence type="ECO:0000256" key="1">
    <source>
        <dbReference type="SAM" id="MobiDB-lite"/>
    </source>
</evidence>
<gene>
    <name evidence="2" type="ORF">NPIL_253961</name>
</gene>
<feature type="non-terminal residue" evidence="2">
    <location>
        <position position="1"/>
    </location>
</feature>
<name>A0A8X6T3G7_NEPPI</name>
<dbReference type="AlphaFoldDB" id="A0A8X6T3G7"/>
<reference evidence="2" key="1">
    <citation type="submission" date="2020-08" db="EMBL/GenBank/DDBJ databases">
        <title>Multicomponent nature underlies the extraordinary mechanical properties of spider dragline silk.</title>
        <authorList>
            <person name="Kono N."/>
            <person name="Nakamura H."/>
            <person name="Mori M."/>
            <person name="Yoshida Y."/>
            <person name="Ohtoshi R."/>
            <person name="Malay A.D."/>
            <person name="Moran D.A.P."/>
            <person name="Tomita M."/>
            <person name="Numata K."/>
            <person name="Arakawa K."/>
        </authorList>
    </citation>
    <scope>NUCLEOTIDE SEQUENCE</scope>
</reference>
<protein>
    <submittedName>
        <fullName evidence="2">Uncharacterized protein</fullName>
    </submittedName>
</protein>
<accession>A0A8X6T3G7</accession>
<organism evidence="2 3">
    <name type="scientific">Nephila pilipes</name>
    <name type="common">Giant wood spider</name>
    <name type="synonym">Nephila maculata</name>
    <dbReference type="NCBI Taxonomy" id="299642"/>
    <lineage>
        <taxon>Eukaryota</taxon>
        <taxon>Metazoa</taxon>
        <taxon>Ecdysozoa</taxon>
        <taxon>Arthropoda</taxon>
        <taxon>Chelicerata</taxon>
        <taxon>Arachnida</taxon>
        <taxon>Araneae</taxon>
        <taxon>Araneomorphae</taxon>
        <taxon>Entelegynae</taxon>
        <taxon>Araneoidea</taxon>
        <taxon>Nephilidae</taxon>
        <taxon>Nephila</taxon>
    </lineage>
</organism>
<feature type="region of interest" description="Disordered" evidence="1">
    <location>
        <begin position="49"/>
        <end position="123"/>
    </location>
</feature>
<proteinExistence type="predicted"/>
<evidence type="ECO:0000313" key="2">
    <source>
        <dbReference type="EMBL" id="GFS77094.1"/>
    </source>
</evidence>